<dbReference type="EMBL" id="ML211204">
    <property type="protein sequence ID" value="TFK86342.1"/>
    <property type="molecule type" value="Genomic_DNA"/>
</dbReference>
<evidence type="ECO:0000313" key="4">
    <source>
        <dbReference type="Proteomes" id="UP000308197"/>
    </source>
</evidence>
<accession>A0A5C3PAH9</accession>
<gene>
    <name evidence="3" type="ORF">K466DRAFT_156236</name>
</gene>
<sequence>MGRVSARPALLSIFLLAVRVSNSQLSASEDERAILAPSRARLVGPSFLHVDRPVNRMPRGDKSSPAACKSLGPGPSLYLYYPSLST</sequence>
<protein>
    <submittedName>
        <fullName evidence="3">Uncharacterized protein</fullName>
    </submittedName>
</protein>
<feature type="chain" id="PRO_5022996515" evidence="2">
    <location>
        <begin position="24"/>
        <end position="86"/>
    </location>
</feature>
<keyword evidence="4" id="KW-1185">Reference proteome</keyword>
<dbReference type="Proteomes" id="UP000308197">
    <property type="component" value="Unassembled WGS sequence"/>
</dbReference>
<keyword evidence="2" id="KW-0732">Signal</keyword>
<dbReference type="AlphaFoldDB" id="A0A5C3PAH9"/>
<evidence type="ECO:0000256" key="1">
    <source>
        <dbReference type="SAM" id="MobiDB-lite"/>
    </source>
</evidence>
<feature type="signal peptide" evidence="2">
    <location>
        <begin position="1"/>
        <end position="23"/>
    </location>
</feature>
<feature type="compositionally biased region" description="Basic and acidic residues" evidence="1">
    <location>
        <begin position="53"/>
        <end position="62"/>
    </location>
</feature>
<reference evidence="3 4" key="1">
    <citation type="journal article" date="2019" name="Nat. Ecol. Evol.">
        <title>Megaphylogeny resolves global patterns of mushroom evolution.</title>
        <authorList>
            <person name="Varga T."/>
            <person name="Krizsan K."/>
            <person name="Foldi C."/>
            <person name="Dima B."/>
            <person name="Sanchez-Garcia M."/>
            <person name="Sanchez-Ramirez S."/>
            <person name="Szollosi G.J."/>
            <person name="Szarkandi J.G."/>
            <person name="Papp V."/>
            <person name="Albert L."/>
            <person name="Andreopoulos W."/>
            <person name="Angelini C."/>
            <person name="Antonin V."/>
            <person name="Barry K.W."/>
            <person name="Bougher N.L."/>
            <person name="Buchanan P."/>
            <person name="Buyck B."/>
            <person name="Bense V."/>
            <person name="Catcheside P."/>
            <person name="Chovatia M."/>
            <person name="Cooper J."/>
            <person name="Damon W."/>
            <person name="Desjardin D."/>
            <person name="Finy P."/>
            <person name="Geml J."/>
            <person name="Haridas S."/>
            <person name="Hughes K."/>
            <person name="Justo A."/>
            <person name="Karasinski D."/>
            <person name="Kautmanova I."/>
            <person name="Kiss B."/>
            <person name="Kocsube S."/>
            <person name="Kotiranta H."/>
            <person name="LaButti K.M."/>
            <person name="Lechner B.E."/>
            <person name="Liimatainen K."/>
            <person name="Lipzen A."/>
            <person name="Lukacs Z."/>
            <person name="Mihaltcheva S."/>
            <person name="Morgado L.N."/>
            <person name="Niskanen T."/>
            <person name="Noordeloos M.E."/>
            <person name="Ohm R.A."/>
            <person name="Ortiz-Santana B."/>
            <person name="Ovrebo C."/>
            <person name="Racz N."/>
            <person name="Riley R."/>
            <person name="Savchenko A."/>
            <person name="Shiryaev A."/>
            <person name="Soop K."/>
            <person name="Spirin V."/>
            <person name="Szebenyi C."/>
            <person name="Tomsovsky M."/>
            <person name="Tulloss R.E."/>
            <person name="Uehling J."/>
            <person name="Grigoriev I.V."/>
            <person name="Vagvolgyi C."/>
            <person name="Papp T."/>
            <person name="Martin F.M."/>
            <person name="Miettinen O."/>
            <person name="Hibbett D.S."/>
            <person name="Nagy L.G."/>
        </authorList>
    </citation>
    <scope>NUCLEOTIDE SEQUENCE [LARGE SCALE GENOMIC DNA]</scope>
    <source>
        <strain evidence="3 4">HHB13444</strain>
    </source>
</reference>
<evidence type="ECO:0000256" key="2">
    <source>
        <dbReference type="SAM" id="SignalP"/>
    </source>
</evidence>
<evidence type="ECO:0000313" key="3">
    <source>
        <dbReference type="EMBL" id="TFK86342.1"/>
    </source>
</evidence>
<feature type="region of interest" description="Disordered" evidence="1">
    <location>
        <begin position="53"/>
        <end position="74"/>
    </location>
</feature>
<dbReference type="InParanoid" id="A0A5C3PAH9"/>
<name>A0A5C3PAH9_9APHY</name>
<proteinExistence type="predicted"/>
<organism evidence="3 4">
    <name type="scientific">Polyporus arcularius HHB13444</name>
    <dbReference type="NCBI Taxonomy" id="1314778"/>
    <lineage>
        <taxon>Eukaryota</taxon>
        <taxon>Fungi</taxon>
        <taxon>Dikarya</taxon>
        <taxon>Basidiomycota</taxon>
        <taxon>Agaricomycotina</taxon>
        <taxon>Agaricomycetes</taxon>
        <taxon>Polyporales</taxon>
        <taxon>Polyporaceae</taxon>
        <taxon>Polyporus</taxon>
    </lineage>
</organism>